<dbReference type="Pfam" id="PF13344">
    <property type="entry name" value="Hydrolase_6"/>
    <property type="match status" value="1"/>
</dbReference>
<evidence type="ECO:0000256" key="4">
    <source>
        <dbReference type="ARBA" id="ARBA00022842"/>
    </source>
</evidence>
<dbReference type="InterPro" id="IPR006355">
    <property type="entry name" value="LHPP/HDHD2"/>
</dbReference>
<evidence type="ECO:0000256" key="1">
    <source>
        <dbReference type="ARBA" id="ARBA00001946"/>
    </source>
</evidence>
<dbReference type="PANTHER" id="PTHR19288:SF46">
    <property type="entry name" value="HALOACID DEHALOGENASE-LIKE HYDROLASE DOMAIN-CONTAINING PROTEIN 2"/>
    <property type="match status" value="1"/>
</dbReference>
<organism evidence="6 7">
    <name type="scientific">Leptospira yasudae</name>
    <dbReference type="NCBI Taxonomy" id="2202201"/>
    <lineage>
        <taxon>Bacteria</taxon>
        <taxon>Pseudomonadati</taxon>
        <taxon>Spirochaetota</taxon>
        <taxon>Spirochaetia</taxon>
        <taxon>Leptospirales</taxon>
        <taxon>Leptospiraceae</taxon>
        <taxon>Leptospira</taxon>
    </lineage>
</organism>
<dbReference type="RefSeq" id="WP_135570556.1">
    <property type="nucleotide sequence ID" value="NZ_RQGK01000058.1"/>
</dbReference>
<dbReference type="InterPro" id="IPR023214">
    <property type="entry name" value="HAD_sf"/>
</dbReference>
<keyword evidence="3" id="KW-0479">Metal-binding</keyword>
<dbReference type="GO" id="GO:0016791">
    <property type="term" value="F:phosphatase activity"/>
    <property type="evidence" value="ECO:0007669"/>
    <property type="project" value="InterPro"/>
</dbReference>
<dbReference type="EMBL" id="RQGM01000011">
    <property type="protein sequence ID" value="TGL88515.1"/>
    <property type="molecule type" value="Genomic_DNA"/>
</dbReference>
<accession>A0A6N4QDS9</accession>
<comment type="caution">
    <text evidence="6">The sequence shown here is derived from an EMBL/GenBank/DDBJ whole genome shotgun (WGS) entry which is preliminary data.</text>
</comment>
<dbReference type="SUPFAM" id="SSF56784">
    <property type="entry name" value="HAD-like"/>
    <property type="match status" value="1"/>
</dbReference>
<reference evidence="6 7" key="1">
    <citation type="journal article" date="2019" name="PLoS Negl. Trop. Dis.">
        <title>Revisiting the worldwide diversity of Leptospira species in the environment.</title>
        <authorList>
            <person name="Vincent A.T."/>
            <person name="Schiettekatte O."/>
            <person name="Bourhy P."/>
            <person name="Veyrier F.J."/>
            <person name="Picardeau M."/>
        </authorList>
    </citation>
    <scope>NUCLEOTIDE SEQUENCE [LARGE SCALE GENOMIC DNA]</scope>
    <source>
        <strain evidence="6 7">201702445</strain>
    </source>
</reference>
<comment type="similarity">
    <text evidence="2">Belongs to the HAD-like hydrolase superfamily.</text>
</comment>
<proteinExistence type="inferred from homology"/>
<dbReference type="AlphaFoldDB" id="A0A6N4QDS9"/>
<dbReference type="CDD" id="cd07509">
    <property type="entry name" value="HAD_PPase"/>
    <property type="match status" value="1"/>
</dbReference>
<dbReference type="GO" id="GO:0046872">
    <property type="term" value="F:metal ion binding"/>
    <property type="evidence" value="ECO:0007669"/>
    <property type="project" value="UniProtKB-KW"/>
</dbReference>
<name>A0A6N4QDS9_9LEPT</name>
<dbReference type="InterPro" id="IPR036412">
    <property type="entry name" value="HAD-like_sf"/>
</dbReference>
<dbReference type="GO" id="GO:0005737">
    <property type="term" value="C:cytoplasm"/>
    <property type="evidence" value="ECO:0007669"/>
    <property type="project" value="TreeGrafter"/>
</dbReference>
<dbReference type="PANTHER" id="PTHR19288">
    <property type="entry name" value="4-NITROPHENYLPHOSPHATASE-RELATED"/>
    <property type="match status" value="1"/>
</dbReference>
<dbReference type="NCBIfam" id="TIGR01458">
    <property type="entry name" value="HAD-SF-IIA-hyp3"/>
    <property type="match status" value="1"/>
</dbReference>
<dbReference type="Gene3D" id="3.40.50.1000">
    <property type="entry name" value="HAD superfamily/HAD-like"/>
    <property type="match status" value="2"/>
</dbReference>
<dbReference type="NCBIfam" id="TIGR01460">
    <property type="entry name" value="HAD-SF-IIA"/>
    <property type="match status" value="1"/>
</dbReference>
<protein>
    <recommendedName>
        <fullName evidence="5">Haloacid dehalogenase-like hydrolase domain-containing protein 2</fullName>
    </recommendedName>
</protein>
<comment type="cofactor">
    <cofactor evidence="1">
        <name>Mg(2+)</name>
        <dbReference type="ChEBI" id="CHEBI:18420"/>
    </cofactor>
</comment>
<gene>
    <name evidence="6" type="ORF">EHQ83_03495</name>
</gene>
<evidence type="ECO:0000256" key="2">
    <source>
        <dbReference type="ARBA" id="ARBA00007958"/>
    </source>
</evidence>
<sequence>MQENRDLRNTLKTPIQAVLVDLDGVLHTGNVLLPGAKDAVSYLQTNRIPHLFLTNTTTKSRKALASFLQRLGLSIEEERILNAPSAAREYILETGNPKTFFVMNEEARNDLEGVPHETKHPEAVLIGDIGKEWSYAVLNDLFQKVKNGARLIALHKGKYWQTEEGLQLDIGAFVAGLEYATGVKAEVIGKPSPAFFNAALKILSAEASSTILIGDDLDSDVGGAQACGIGGILVQTGKYRNGILQNSNIRPDGVWENIGSLIPFFQNQAWERSKYE</sequence>
<evidence type="ECO:0000256" key="5">
    <source>
        <dbReference type="ARBA" id="ARBA00039666"/>
    </source>
</evidence>
<evidence type="ECO:0000313" key="7">
    <source>
        <dbReference type="Proteomes" id="UP000297613"/>
    </source>
</evidence>
<keyword evidence="4" id="KW-0460">Magnesium</keyword>
<dbReference type="InterPro" id="IPR006357">
    <property type="entry name" value="HAD-SF_hydro_IIA"/>
</dbReference>
<dbReference type="Pfam" id="PF13242">
    <property type="entry name" value="Hydrolase_like"/>
    <property type="match status" value="1"/>
</dbReference>
<keyword evidence="6" id="KW-0378">Hydrolase</keyword>
<dbReference type="Proteomes" id="UP000297613">
    <property type="component" value="Unassembled WGS sequence"/>
</dbReference>
<evidence type="ECO:0000256" key="3">
    <source>
        <dbReference type="ARBA" id="ARBA00022723"/>
    </source>
</evidence>
<evidence type="ECO:0000313" key="6">
    <source>
        <dbReference type="EMBL" id="TGL88515.1"/>
    </source>
</evidence>